<feature type="transmembrane region" description="Helical" evidence="1">
    <location>
        <begin position="276"/>
        <end position="295"/>
    </location>
</feature>
<evidence type="ECO:0000313" key="3">
    <source>
        <dbReference type="EMBL" id="GAV23963.1"/>
    </source>
</evidence>
<dbReference type="AlphaFoldDB" id="A0A1L8CYJ0"/>
<dbReference type="InterPro" id="IPR001173">
    <property type="entry name" value="Glyco_trans_2-like"/>
</dbReference>
<accession>A0A1L8CYJ0</accession>
<dbReference type="Pfam" id="PF00535">
    <property type="entry name" value="Glycos_transf_2"/>
    <property type="match status" value="1"/>
</dbReference>
<dbReference type="GO" id="GO:0016740">
    <property type="term" value="F:transferase activity"/>
    <property type="evidence" value="ECO:0007669"/>
    <property type="project" value="UniProtKB-KW"/>
</dbReference>
<keyword evidence="1" id="KW-0812">Transmembrane</keyword>
<reference evidence="4" key="1">
    <citation type="submission" date="2016-12" db="EMBL/GenBank/DDBJ databases">
        <title>Draft Genome Sequences od Carboxydothermus pertinax and islandicus, Hydrogenogenic Carboxydotrophic Bacteria.</title>
        <authorList>
            <person name="Fukuyama Y."/>
            <person name="Ohmae K."/>
            <person name="Yoneda Y."/>
            <person name="Yoshida T."/>
            <person name="Sako Y."/>
        </authorList>
    </citation>
    <scope>NUCLEOTIDE SEQUENCE [LARGE SCALE GENOMIC DNA]</scope>
    <source>
        <strain evidence="4">Ug1</strain>
    </source>
</reference>
<dbReference type="Gene3D" id="3.90.550.10">
    <property type="entry name" value="Spore Coat Polysaccharide Biosynthesis Protein SpsA, Chain A"/>
    <property type="match status" value="1"/>
</dbReference>
<evidence type="ECO:0000256" key="1">
    <source>
        <dbReference type="SAM" id="Phobius"/>
    </source>
</evidence>
<organism evidence="3 4">
    <name type="scientific">Carboxydothermus pertinax</name>
    <dbReference type="NCBI Taxonomy" id="870242"/>
    <lineage>
        <taxon>Bacteria</taxon>
        <taxon>Bacillati</taxon>
        <taxon>Bacillota</taxon>
        <taxon>Clostridia</taxon>
        <taxon>Thermoanaerobacterales</taxon>
        <taxon>Thermoanaerobacteraceae</taxon>
        <taxon>Carboxydothermus</taxon>
    </lineage>
</organism>
<dbReference type="RefSeq" id="WP_075860358.1">
    <property type="nucleotide sequence ID" value="NZ_BDJK01000062.1"/>
</dbReference>
<dbReference type="CDD" id="cd00761">
    <property type="entry name" value="Glyco_tranf_GTA_type"/>
    <property type="match status" value="1"/>
</dbReference>
<evidence type="ECO:0000259" key="2">
    <source>
        <dbReference type="Pfam" id="PF00535"/>
    </source>
</evidence>
<keyword evidence="1" id="KW-1133">Transmembrane helix</keyword>
<dbReference type="InterPro" id="IPR050834">
    <property type="entry name" value="Glycosyltransf_2"/>
</dbReference>
<protein>
    <submittedName>
        <fullName evidence="3">Glycosyl transferase</fullName>
    </submittedName>
</protein>
<dbReference type="STRING" id="870242.cpu_24730"/>
<feature type="domain" description="Glycosyltransferase 2-like" evidence="2">
    <location>
        <begin position="7"/>
        <end position="112"/>
    </location>
</feature>
<dbReference type="PANTHER" id="PTHR43685:SF2">
    <property type="entry name" value="GLYCOSYLTRANSFERASE 2-LIKE DOMAIN-CONTAINING PROTEIN"/>
    <property type="match status" value="1"/>
</dbReference>
<keyword evidence="3" id="KW-0808">Transferase</keyword>
<proteinExistence type="predicted"/>
<dbReference type="Proteomes" id="UP000187485">
    <property type="component" value="Unassembled WGS sequence"/>
</dbReference>
<keyword evidence="1" id="KW-0472">Membrane</keyword>
<name>A0A1L8CYJ0_9THEO</name>
<dbReference type="OrthoDB" id="140893at2"/>
<gene>
    <name evidence="3" type="ORF">cpu_24730</name>
</gene>
<dbReference type="InterPro" id="IPR029044">
    <property type="entry name" value="Nucleotide-diphossugar_trans"/>
</dbReference>
<dbReference type="EMBL" id="BDJK01000062">
    <property type="protein sequence ID" value="GAV23963.1"/>
    <property type="molecule type" value="Genomic_DNA"/>
</dbReference>
<evidence type="ECO:0000313" key="4">
    <source>
        <dbReference type="Proteomes" id="UP000187485"/>
    </source>
</evidence>
<sequence>MNIKTAWVVPTLNRPKDIERLFNSYLKQTVKPDKVIVIDGSKDEETKMVCEKFQAQIKNLIYEHTTKLGSVTQRLLAFKYLKDIDYALFLDDDFELNDNAFEILLGKIRTLPPKTCLELNFKTISYGSEIQKLGSSKFFNFFKKIFFLPHESTEKKVLPSGGNTWLNEYELIVKDELKKVGWLSGCCMFLPVKPLLEKPDYFFNEDMQRFSGYALGEDVYLSVQLAKEGYKFYRVMNAWGIHHKAPSARPDLEKLMAAKVFNQKQIFKILKNKNHIFFFISLCGNFFLSFISCLFTKSLSPLKGVLKGIWFSFHFEKLYSHTRYKN</sequence>
<dbReference type="PANTHER" id="PTHR43685">
    <property type="entry name" value="GLYCOSYLTRANSFERASE"/>
    <property type="match status" value="1"/>
</dbReference>
<comment type="caution">
    <text evidence="3">The sequence shown here is derived from an EMBL/GenBank/DDBJ whole genome shotgun (WGS) entry which is preliminary data.</text>
</comment>
<keyword evidence="4" id="KW-1185">Reference proteome</keyword>
<dbReference type="SUPFAM" id="SSF53448">
    <property type="entry name" value="Nucleotide-diphospho-sugar transferases"/>
    <property type="match status" value="1"/>
</dbReference>